<protein>
    <submittedName>
        <fullName evidence="10">Uncharacterized protein</fullName>
    </submittedName>
</protein>
<evidence type="ECO:0000313" key="10">
    <source>
        <dbReference type="EMBL" id="KAJ0967065.1"/>
    </source>
</evidence>
<keyword evidence="11" id="KW-1185">Reference proteome</keyword>
<gene>
    <name evidence="10" type="ORF">J5N97_023982</name>
</gene>
<sequence>MDAAIKDGVDIMSLSLGGPSIEFFDDPIAQGAFQAMKKGIFVSCAAGNSGPDSGSLSNEAPWLLTVAASTTDRRVTSNVKLGDGSEFSGESLFQPKSFSPTLHELVVPSKDPYCAGDLHVKVKNKIVVCKAGVLGRISKGEIVRNAGGAGMIIINEETEGSTTFADVHVLPASHVGFEDGKKILGYIKKTKKPTATFIFHGTNYGASPSPAMAYFSSRGPNNPSPGILKPDITGPGVNILAAWPDNVGTSSSLSRVRSDNSSFVFNMISGTSMSTPHLSGIAALIKSAHKNWSPAMIKSAIMTTSDELDRSGRNIVNEKKKKATFFAMGAGHVNPSIAFNPGLIYDIVADEYIAYLCGLGYTDPQVGTIAGKKIKCSVIKKIAEKDLNYPSISVKLGSKPVTVTRTVINVGDVKSVYRLKVDNLVEVSIQVKPTILKFSKVNEKKSFTVSFTNGVGKNGSVLESNLRWISDNYLVRSPISITI</sequence>
<evidence type="ECO:0000256" key="1">
    <source>
        <dbReference type="ARBA" id="ARBA00011073"/>
    </source>
</evidence>
<evidence type="ECO:0000256" key="4">
    <source>
        <dbReference type="ARBA" id="ARBA00022825"/>
    </source>
</evidence>
<dbReference type="AlphaFoldDB" id="A0A9D5H8E3"/>
<keyword evidence="2" id="KW-0645">Protease</keyword>
<dbReference type="EMBL" id="JAGGNH010000007">
    <property type="protein sequence ID" value="KAJ0967065.1"/>
    <property type="molecule type" value="Genomic_DNA"/>
</dbReference>
<dbReference type="InterPro" id="IPR046450">
    <property type="entry name" value="PA_dom_sf"/>
</dbReference>
<evidence type="ECO:0000256" key="6">
    <source>
        <dbReference type="PROSITE-ProRule" id="PRU01240"/>
    </source>
</evidence>
<dbReference type="Pfam" id="PF17766">
    <property type="entry name" value="fn3_6"/>
    <property type="match status" value="1"/>
</dbReference>
<dbReference type="Gene3D" id="3.40.50.200">
    <property type="entry name" value="Peptidase S8/S53 domain"/>
    <property type="match status" value="1"/>
</dbReference>
<dbReference type="InterPro" id="IPR041469">
    <property type="entry name" value="Subtilisin-like_FN3"/>
</dbReference>
<dbReference type="GO" id="GO:0004252">
    <property type="term" value="F:serine-type endopeptidase activity"/>
    <property type="evidence" value="ECO:0007669"/>
    <property type="project" value="InterPro"/>
</dbReference>
<evidence type="ECO:0000313" key="11">
    <source>
        <dbReference type="Proteomes" id="UP001085076"/>
    </source>
</evidence>
<dbReference type="Proteomes" id="UP001085076">
    <property type="component" value="Miscellaneous, Linkage group lg07"/>
</dbReference>
<reference evidence="10" key="1">
    <citation type="submission" date="2021-03" db="EMBL/GenBank/DDBJ databases">
        <authorList>
            <person name="Li Z."/>
            <person name="Yang C."/>
        </authorList>
    </citation>
    <scope>NUCLEOTIDE SEQUENCE</scope>
    <source>
        <strain evidence="10">Dzin_1.0</strain>
        <tissue evidence="10">Leaf</tissue>
    </source>
</reference>
<dbReference type="Pfam" id="PF02225">
    <property type="entry name" value="PA"/>
    <property type="match status" value="1"/>
</dbReference>
<comment type="caution">
    <text evidence="6">Lacks conserved residue(s) required for the propagation of feature annotation.</text>
</comment>
<organism evidence="10 11">
    <name type="scientific">Dioscorea zingiberensis</name>
    <dbReference type="NCBI Taxonomy" id="325984"/>
    <lineage>
        <taxon>Eukaryota</taxon>
        <taxon>Viridiplantae</taxon>
        <taxon>Streptophyta</taxon>
        <taxon>Embryophyta</taxon>
        <taxon>Tracheophyta</taxon>
        <taxon>Spermatophyta</taxon>
        <taxon>Magnoliopsida</taxon>
        <taxon>Liliopsida</taxon>
        <taxon>Dioscoreales</taxon>
        <taxon>Dioscoreaceae</taxon>
        <taxon>Dioscorea</taxon>
    </lineage>
</organism>
<evidence type="ECO:0000259" key="8">
    <source>
        <dbReference type="Pfam" id="PF02225"/>
    </source>
</evidence>
<name>A0A9D5H8E3_9LILI</name>
<dbReference type="InterPro" id="IPR045051">
    <property type="entry name" value="SBT"/>
</dbReference>
<feature type="domain" description="Peptidase S8/S53" evidence="7">
    <location>
        <begin position="2"/>
        <end position="317"/>
    </location>
</feature>
<keyword evidence="4" id="KW-0720">Serine protease</keyword>
<dbReference type="InterPro" id="IPR036852">
    <property type="entry name" value="Peptidase_S8/S53_dom_sf"/>
</dbReference>
<feature type="domain" description="Subtilisin-like protease fibronectin type-III" evidence="9">
    <location>
        <begin position="386"/>
        <end position="481"/>
    </location>
</feature>
<dbReference type="InterPro" id="IPR003137">
    <property type="entry name" value="PA_domain"/>
</dbReference>
<accession>A0A9D5H8E3</accession>
<dbReference type="OrthoDB" id="206201at2759"/>
<comment type="similarity">
    <text evidence="1 6">Belongs to the peptidase S8 family.</text>
</comment>
<dbReference type="CDD" id="cd02120">
    <property type="entry name" value="PA_subtilisin_like"/>
    <property type="match status" value="1"/>
</dbReference>
<dbReference type="SUPFAM" id="SSF52025">
    <property type="entry name" value="PA domain"/>
    <property type="match status" value="1"/>
</dbReference>
<keyword evidence="4" id="KW-0378">Hydrolase</keyword>
<dbReference type="GO" id="GO:0006508">
    <property type="term" value="P:proteolysis"/>
    <property type="evidence" value="ECO:0007669"/>
    <property type="project" value="UniProtKB-KW"/>
</dbReference>
<feature type="domain" description="PA" evidence="8">
    <location>
        <begin position="105"/>
        <end position="183"/>
    </location>
</feature>
<keyword evidence="3" id="KW-0732">Signal</keyword>
<comment type="caution">
    <text evidence="10">The sequence shown here is derived from an EMBL/GenBank/DDBJ whole genome shotgun (WGS) entry which is preliminary data.</text>
</comment>
<evidence type="ECO:0000256" key="5">
    <source>
        <dbReference type="ARBA" id="ARBA00023180"/>
    </source>
</evidence>
<dbReference type="FunFam" id="2.60.40.2310:FF:000001">
    <property type="entry name" value="Subtilisin-like protease SBT1.5"/>
    <property type="match status" value="1"/>
</dbReference>
<reference evidence="10" key="2">
    <citation type="journal article" date="2022" name="Hortic Res">
        <title>The genome of Dioscorea zingiberensis sheds light on the biosynthesis, origin and evolution of the medicinally important diosgenin saponins.</title>
        <authorList>
            <person name="Li Y."/>
            <person name="Tan C."/>
            <person name="Li Z."/>
            <person name="Guo J."/>
            <person name="Li S."/>
            <person name="Chen X."/>
            <person name="Wang C."/>
            <person name="Dai X."/>
            <person name="Yang H."/>
            <person name="Song W."/>
            <person name="Hou L."/>
            <person name="Xu J."/>
            <person name="Tong Z."/>
            <person name="Xu A."/>
            <person name="Yuan X."/>
            <person name="Wang W."/>
            <person name="Yang Q."/>
            <person name="Chen L."/>
            <person name="Sun Z."/>
            <person name="Wang K."/>
            <person name="Pan B."/>
            <person name="Chen J."/>
            <person name="Bao Y."/>
            <person name="Liu F."/>
            <person name="Qi X."/>
            <person name="Gang D.R."/>
            <person name="Wen J."/>
            <person name="Li J."/>
        </authorList>
    </citation>
    <scope>NUCLEOTIDE SEQUENCE</scope>
    <source>
        <strain evidence="10">Dzin_1.0</strain>
    </source>
</reference>
<dbReference type="PROSITE" id="PS51892">
    <property type="entry name" value="SUBTILASE"/>
    <property type="match status" value="1"/>
</dbReference>
<dbReference type="PANTHER" id="PTHR10795">
    <property type="entry name" value="PROPROTEIN CONVERTASE SUBTILISIN/KEXIN"/>
    <property type="match status" value="1"/>
</dbReference>
<evidence type="ECO:0000256" key="3">
    <source>
        <dbReference type="ARBA" id="ARBA00022729"/>
    </source>
</evidence>
<evidence type="ECO:0000259" key="7">
    <source>
        <dbReference type="Pfam" id="PF00082"/>
    </source>
</evidence>
<dbReference type="SUPFAM" id="SSF52743">
    <property type="entry name" value="Subtilisin-like"/>
    <property type="match status" value="1"/>
</dbReference>
<keyword evidence="5" id="KW-0325">Glycoprotein</keyword>
<evidence type="ECO:0000259" key="9">
    <source>
        <dbReference type="Pfam" id="PF17766"/>
    </source>
</evidence>
<dbReference type="InterPro" id="IPR000209">
    <property type="entry name" value="Peptidase_S8/S53_dom"/>
</dbReference>
<proteinExistence type="inferred from homology"/>
<dbReference type="Gene3D" id="2.60.40.2310">
    <property type="match status" value="1"/>
</dbReference>
<dbReference type="Pfam" id="PF00082">
    <property type="entry name" value="Peptidase_S8"/>
    <property type="match status" value="1"/>
</dbReference>
<evidence type="ECO:0000256" key="2">
    <source>
        <dbReference type="ARBA" id="ARBA00022670"/>
    </source>
</evidence>
<dbReference type="Gene3D" id="3.50.30.30">
    <property type="match status" value="1"/>
</dbReference>